<sequence length="565" mass="63830">MLRQVLDSLPDFSGMDVLRIELDNPNGWFYPGSFVAGTVIIRTSDAVKARAVEVIFQGKAKTSWYVSESYRHDNKTHTENVLYQSEVFYANDNKCLWAPPPGQKHLPVGEMRFRFQFPIPTNAPPTFEGTYGFIRYFIKVKIDRPWRIDNRHQIGFTVLPHFDLNSVPYSGYPLLRENHKEIGCCCFKHGRLMVRLIVPKSGFVPGELIPIRVEIQNHATKGVKKISTQVNQIQHFTADRRSNRILFVPHLSQNPDIMQKHYTQVVAQTQKVFNEPRTGNWTFDDVLQMTPVVPSFNICQIIQVQYTLTVKVSSENTFSNTVECEVPMLVGSIPVRNIMPMPAEGIRTGDTLVPPQPSAPPPDYEPRVMSSNVNGELVKDDPNDEEKAPNYKPQYFYYPPNVENLHVNSADSRTGTVRSKNGFERAAINPDFGIRDSKRSIRSSAKIGEGARIVVEPANNNPDIAIGQGASLGFEKKKEDLKSSLKTSEPEKQRGQGDNAQKANQNEQKEDDKAQKDGDQQQKELEEGSKLEKPREQEQENPQEQKSPVDDTAESDSIKSDSASE</sequence>
<comment type="caution">
    <text evidence="4">The sequence shown here is derived from an EMBL/GenBank/DDBJ whole genome shotgun (WGS) entry which is preliminary data.</text>
</comment>
<dbReference type="InterPro" id="IPR014752">
    <property type="entry name" value="Arrestin-like_C"/>
</dbReference>
<accession>A0A811KD27</accession>
<evidence type="ECO:0000256" key="1">
    <source>
        <dbReference type="ARBA" id="ARBA00005298"/>
    </source>
</evidence>
<dbReference type="SMART" id="SM01017">
    <property type="entry name" value="Arrestin_C"/>
    <property type="match status" value="1"/>
</dbReference>
<feature type="region of interest" description="Disordered" evidence="2">
    <location>
        <begin position="460"/>
        <end position="565"/>
    </location>
</feature>
<dbReference type="Pfam" id="PF00339">
    <property type="entry name" value="Arrestin_N"/>
    <property type="match status" value="1"/>
</dbReference>
<dbReference type="InterPro" id="IPR011022">
    <property type="entry name" value="Arrestin_C-like"/>
</dbReference>
<dbReference type="PANTHER" id="PTHR11188:SF175">
    <property type="entry name" value="ARRESTIN C-TERMINAL-LIKE DOMAIN-CONTAINING PROTEIN"/>
    <property type="match status" value="1"/>
</dbReference>
<keyword evidence="5" id="KW-1185">Reference proteome</keyword>
<evidence type="ECO:0000313" key="4">
    <source>
        <dbReference type="EMBL" id="CAD5213397.1"/>
    </source>
</evidence>
<dbReference type="InterPro" id="IPR011021">
    <property type="entry name" value="Arrestin-like_N"/>
</dbReference>
<feature type="domain" description="Arrestin C-terminal-like" evidence="3">
    <location>
        <begin position="188"/>
        <end position="335"/>
    </location>
</feature>
<dbReference type="EMBL" id="CAJFCW020000003">
    <property type="protein sequence ID" value="CAG9100786.1"/>
    <property type="molecule type" value="Genomic_DNA"/>
</dbReference>
<comment type="similarity">
    <text evidence="1">Belongs to the arrestin family.</text>
</comment>
<dbReference type="Proteomes" id="UP000783686">
    <property type="component" value="Unassembled WGS sequence"/>
</dbReference>
<dbReference type="OrthoDB" id="2333384at2759"/>
<dbReference type="Pfam" id="PF02752">
    <property type="entry name" value="Arrestin_C"/>
    <property type="match status" value="1"/>
</dbReference>
<dbReference type="Proteomes" id="UP000614601">
    <property type="component" value="Unassembled WGS sequence"/>
</dbReference>
<dbReference type="PANTHER" id="PTHR11188">
    <property type="entry name" value="ARRESTIN DOMAIN CONTAINING PROTEIN"/>
    <property type="match status" value="1"/>
</dbReference>
<dbReference type="Gene3D" id="2.60.40.640">
    <property type="match status" value="2"/>
</dbReference>
<dbReference type="InterPro" id="IPR050357">
    <property type="entry name" value="Arrestin_domain-protein"/>
</dbReference>
<dbReference type="GO" id="GO:0005737">
    <property type="term" value="C:cytoplasm"/>
    <property type="evidence" value="ECO:0007669"/>
    <property type="project" value="TreeGrafter"/>
</dbReference>
<feature type="compositionally biased region" description="Basic and acidic residues" evidence="2">
    <location>
        <begin position="507"/>
        <end position="538"/>
    </location>
</feature>
<evidence type="ECO:0000256" key="2">
    <source>
        <dbReference type="SAM" id="MobiDB-lite"/>
    </source>
</evidence>
<reference evidence="4" key="1">
    <citation type="submission" date="2020-09" db="EMBL/GenBank/DDBJ databases">
        <authorList>
            <person name="Kikuchi T."/>
        </authorList>
    </citation>
    <scope>NUCLEOTIDE SEQUENCE</scope>
    <source>
        <strain evidence="4">SH1</strain>
    </source>
</reference>
<evidence type="ECO:0000313" key="5">
    <source>
        <dbReference type="Proteomes" id="UP000614601"/>
    </source>
</evidence>
<dbReference type="InterPro" id="IPR014756">
    <property type="entry name" value="Ig_E-set"/>
</dbReference>
<name>A0A811KD27_9BILA</name>
<organism evidence="4 5">
    <name type="scientific">Bursaphelenchus okinawaensis</name>
    <dbReference type="NCBI Taxonomy" id="465554"/>
    <lineage>
        <taxon>Eukaryota</taxon>
        <taxon>Metazoa</taxon>
        <taxon>Ecdysozoa</taxon>
        <taxon>Nematoda</taxon>
        <taxon>Chromadorea</taxon>
        <taxon>Rhabditida</taxon>
        <taxon>Tylenchina</taxon>
        <taxon>Tylenchomorpha</taxon>
        <taxon>Aphelenchoidea</taxon>
        <taxon>Aphelenchoididae</taxon>
        <taxon>Bursaphelenchus</taxon>
    </lineage>
</organism>
<feature type="compositionally biased region" description="Basic and acidic residues" evidence="2">
    <location>
        <begin position="474"/>
        <end position="495"/>
    </location>
</feature>
<protein>
    <recommendedName>
        <fullName evidence="3">Arrestin C-terminal-like domain-containing protein</fullName>
    </recommendedName>
</protein>
<evidence type="ECO:0000259" key="3">
    <source>
        <dbReference type="SMART" id="SM01017"/>
    </source>
</evidence>
<dbReference type="EMBL" id="CAJFDH010000003">
    <property type="protein sequence ID" value="CAD5213397.1"/>
    <property type="molecule type" value="Genomic_DNA"/>
</dbReference>
<dbReference type="SUPFAM" id="SSF81296">
    <property type="entry name" value="E set domains"/>
    <property type="match status" value="2"/>
</dbReference>
<dbReference type="AlphaFoldDB" id="A0A811KD27"/>
<gene>
    <name evidence="4" type="ORF">BOKJ2_LOCUS5072</name>
</gene>
<dbReference type="GO" id="GO:0015031">
    <property type="term" value="P:protein transport"/>
    <property type="evidence" value="ECO:0007669"/>
    <property type="project" value="TreeGrafter"/>
</dbReference>
<proteinExistence type="inferred from homology"/>